<dbReference type="Gene3D" id="3.40.50.10140">
    <property type="entry name" value="Toll/interleukin-1 receptor homology (TIR) domain"/>
    <property type="match status" value="1"/>
</dbReference>
<protein>
    <submittedName>
        <fullName evidence="14">Toll-like receptor 6</fullName>
    </submittedName>
</protein>
<evidence type="ECO:0000313" key="14">
    <source>
        <dbReference type="EMBL" id="KAB7495395.1"/>
    </source>
</evidence>
<sequence length="1392" mass="157867">MKCLLLIFCLLGATVNIVFTFTYEAPENCEWNFRDAIKREVSLSCNLRTITSDFDSFRFSVAQSDYTVELKVFCSAVLFFQSSLQPRTFQRLYNLDSLTIEYCKLTSLPPGTFLELDELKYLAVRSHNSDWSAMSLELSQESLIGMPKLEHLDLGQNNIWNLPDRLFCPLPSLRHLNLTWNRLQDVSEIGVNGGCSAHLMTLDLSGNDLVVLPEEGLAGLRSLRLLLLQYNDISMLSDRALAGLSSLNVLNISSNRLVALPPDVFNETIALRELYLQNNSISVLAPSLFSNLNQLTVLDMSDNQLSSDWVNSATFKGLFRLVVLGLSHNQLIHVESGMFHDLSTLQVLDLSYNFITSLNERTFSHLANLHRLDVSFNRLSNLDGRSLAGLHVLSALYVSHNNLTHIEEEAFINCSNMRDLRLDYNYLNEIPSAVSLSPSIRTIRLSHNLISGISSTDLTKLSNLRHADLSNNFIRGISKDAFIGLNELEVLDLSNNEISSIPHGIFDTNKVLELLRLDGNKLNDINGLFASLPKLLWLNVSDNEISWFDYALIPEKLLYLDLRNNKIEVVGNYFNIEDKLRLRTLDISHNIITRIGPSSIPNSVELLFLNSNRISNIAPGTFAEKRNLSMVDLYDNLLSKIDLNSISLPPIMDDKKLPEFYIGGNPVFCDCQMEWMHRVHQITSLRQHPRVMDLDKVTCTLPYPRSEINLQPFLETHPSQFLCPYSSHCFALCQCCDFIACDCQMNCPTGCSCYHDDTWATNIVDCSSKHHNQLPDDIPMDATIVYMDGNEMPSLEAHHLIGRKNLRSLFINNSYVERIQNRTFHGLSSLKILHLEDNLLTELRGFEFEHLEHLRELYLQNNKLKFINNSTFIELKSIEMIRLDNNHLTTFPIWQFNLNKGLKDLTLSQNSWSCECFYMVNFKNWIKRYNDIVKDSKKIICMGNSSSTGPNVLETSYSCENYVATSIVQEKIQNDYLQPVLITLGIFFIILLFGVAFAMIRLRIQKSVSKKCSLKWFPPDGTCNKKGEKNLLYDAFVSHSEMDANFVSEIFVSELENGDPCYKLCLLNRDCESVSNYAGDFIIKSIESSRKIILVVTKNFIDNDWCKFTFKAAHLEALKSDQNKVIAVFCNDVSESDIDSDLHDIISNSTILKFEDKSFWNKLRSCMPLGKKNVNQQCFIAETNYIMRNNLSSLTPSHDAKPGQLLSNMVLNGPVKSTPPPHSSHQHIHSYQPNRQSTNKLLHHHHHTLQQLGPTSFLHHQNPHHHHHQQLSGGSEGGDMDKTFISVETAQSSLSPSLSHSYMSIDYIPSKGSHIYASIDESAGISGVPQASVSSVPTMLQLESHPASVHTPISTANSIIIQEKPHQHHPHNHPVCQNMQRELPIISPSYFI</sequence>
<gene>
    <name evidence="14" type="primary">Toll-6_0</name>
    <name evidence="14" type="ORF">Anas_02962</name>
</gene>
<evidence type="ECO:0000256" key="2">
    <source>
        <dbReference type="ARBA" id="ARBA00009634"/>
    </source>
</evidence>
<keyword evidence="9 11" id="KW-0472">Membrane</keyword>
<feature type="chain" id="PRO_5024356377" evidence="12">
    <location>
        <begin position="21"/>
        <end position="1392"/>
    </location>
</feature>
<feature type="transmembrane region" description="Helical" evidence="11">
    <location>
        <begin position="976"/>
        <end position="1000"/>
    </location>
</feature>
<feature type="region of interest" description="Disordered" evidence="10">
    <location>
        <begin position="1196"/>
        <end position="1232"/>
    </location>
</feature>
<proteinExistence type="inferred from homology"/>
<keyword evidence="3" id="KW-1003">Cell membrane</keyword>
<dbReference type="InterPro" id="IPR001611">
    <property type="entry name" value="Leu-rich_rpt"/>
</dbReference>
<evidence type="ECO:0000256" key="9">
    <source>
        <dbReference type="ARBA" id="ARBA00023136"/>
    </source>
</evidence>
<evidence type="ECO:0000256" key="3">
    <source>
        <dbReference type="ARBA" id="ARBA00022475"/>
    </source>
</evidence>
<dbReference type="SUPFAM" id="SSF52058">
    <property type="entry name" value="L domain-like"/>
    <property type="match status" value="4"/>
</dbReference>
<evidence type="ECO:0000256" key="11">
    <source>
        <dbReference type="SAM" id="Phobius"/>
    </source>
</evidence>
<keyword evidence="8 11" id="KW-1133">Transmembrane helix</keyword>
<evidence type="ECO:0000256" key="12">
    <source>
        <dbReference type="SAM" id="SignalP"/>
    </source>
</evidence>
<dbReference type="FunFam" id="3.80.10.10:FF:001438">
    <property type="entry name" value="Uncharacterized protein"/>
    <property type="match status" value="1"/>
</dbReference>
<dbReference type="Proteomes" id="UP000326759">
    <property type="component" value="Unassembled WGS sequence"/>
</dbReference>
<evidence type="ECO:0000256" key="1">
    <source>
        <dbReference type="ARBA" id="ARBA00004236"/>
    </source>
</evidence>
<keyword evidence="5 11" id="KW-0812">Transmembrane</keyword>
<comment type="caution">
    <text evidence="14">The sequence shown here is derived from an EMBL/GenBank/DDBJ whole genome shotgun (WGS) entry which is preliminary data.</text>
</comment>
<dbReference type="PROSITE" id="PS50104">
    <property type="entry name" value="TIR"/>
    <property type="match status" value="1"/>
</dbReference>
<dbReference type="SMART" id="SM00255">
    <property type="entry name" value="TIR"/>
    <property type="match status" value="1"/>
</dbReference>
<dbReference type="InterPro" id="IPR035897">
    <property type="entry name" value="Toll_tir_struct_dom_sf"/>
</dbReference>
<dbReference type="EMBL" id="SEYY01022649">
    <property type="protein sequence ID" value="KAB7495395.1"/>
    <property type="molecule type" value="Genomic_DNA"/>
</dbReference>
<evidence type="ECO:0000256" key="4">
    <source>
        <dbReference type="ARBA" id="ARBA00022614"/>
    </source>
</evidence>
<keyword evidence="4" id="KW-0433">Leucine-rich repeat</keyword>
<dbReference type="InterPro" id="IPR000157">
    <property type="entry name" value="TIR_dom"/>
</dbReference>
<keyword evidence="6 12" id="KW-0732">Signal</keyword>
<dbReference type="InterPro" id="IPR003591">
    <property type="entry name" value="Leu-rich_rpt_typical-subtyp"/>
</dbReference>
<feature type="signal peptide" evidence="12">
    <location>
        <begin position="1"/>
        <end position="20"/>
    </location>
</feature>
<evidence type="ECO:0000256" key="5">
    <source>
        <dbReference type="ARBA" id="ARBA00022692"/>
    </source>
</evidence>
<comment type="subcellular location">
    <subcellularLocation>
        <location evidence="1">Cell membrane</location>
    </subcellularLocation>
</comment>
<accession>A0A5N5SMT6</accession>
<evidence type="ECO:0000256" key="8">
    <source>
        <dbReference type="ARBA" id="ARBA00022989"/>
    </source>
</evidence>
<dbReference type="Pfam" id="PF13855">
    <property type="entry name" value="LRR_8"/>
    <property type="match status" value="6"/>
</dbReference>
<keyword evidence="14" id="KW-0675">Receptor</keyword>
<dbReference type="GO" id="GO:0005886">
    <property type="term" value="C:plasma membrane"/>
    <property type="evidence" value="ECO:0007669"/>
    <property type="project" value="UniProtKB-SubCell"/>
</dbReference>
<keyword evidence="15" id="KW-1185">Reference proteome</keyword>
<feature type="domain" description="TIR" evidence="13">
    <location>
        <begin position="1031"/>
        <end position="1167"/>
    </location>
</feature>
<dbReference type="Gene3D" id="3.80.10.10">
    <property type="entry name" value="Ribonuclease Inhibitor"/>
    <property type="match status" value="6"/>
</dbReference>
<dbReference type="OrthoDB" id="6364554at2759"/>
<dbReference type="PROSITE" id="PS51450">
    <property type="entry name" value="LRR"/>
    <property type="match status" value="7"/>
</dbReference>
<dbReference type="SMART" id="SM00365">
    <property type="entry name" value="LRR_SD22"/>
    <property type="match status" value="11"/>
</dbReference>
<evidence type="ECO:0000256" key="10">
    <source>
        <dbReference type="SAM" id="MobiDB-lite"/>
    </source>
</evidence>
<reference evidence="14 15" key="1">
    <citation type="journal article" date="2019" name="PLoS Biol.">
        <title>Sex chromosomes control vertical transmission of feminizing Wolbachia symbionts in an isopod.</title>
        <authorList>
            <person name="Becking T."/>
            <person name="Chebbi M.A."/>
            <person name="Giraud I."/>
            <person name="Moumen B."/>
            <person name="Laverre T."/>
            <person name="Caubet Y."/>
            <person name="Peccoud J."/>
            <person name="Gilbert C."/>
            <person name="Cordaux R."/>
        </authorList>
    </citation>
    <scope>NUCLEOTIDE SEQUENCE [LARGE SCALE GENOMIC DNA]</scope>
    <source>
        <strain evidence="14">ANa2</strain>
        <tissue evidence="14">Whole body excluding digestive tract and cuticle</tissue>
    </source>
</reference>
<dbReference type="PANTHER" id="PTHR24366:SF96">
    <property type="entry name" value="LEUCINE RICH REPEAT CONTAINING 53"/>
    <property type="match status" value="1"/>
</dbReference>
<evidence type="ECO:0000256" key="7">
    <source>
        <dbReference type="ARBA" id="ARBA00022737"/>
    </source>
</evidence>
<dbReference type="SMART" id="SM00364">
    <property type="entry name" value="LRR_BAC"/>
    <property type="match status" value="10"/>
</dbReference>
<evidence type="ECO:0000313" key="15">
    <source>
        <dbReference type="Proteomes" id="UP000326759"/>
    </source>
</evidence>
<evidence type="ECO:0000256" key="6">
    <source>
        <dbReference type="ARBA" id="ARBA00022729"/>
    </source>
</evidence>
<keyword evidence="7" id="KW-0677">Repeat</keyword>
<dbReference type="SUPFAM" id="SSF52200">
    <property type="entry name" value="Toll/Interleukin receptor TIR domain"/>
    <property type="match status" value="1"/>
</dbReference>
<dbReference type="GO" id="GO:0007165">
    <property type="term" value="P:signal transduction"/>
    <property type="evidence" value="ECO:0007669"/>
    <property type="project" value="InterPro"/>
</dbReference>
<comment type="similarity">
    <text evidence="2">Belongs to the Toll-like receptor family.</text>
</comment>
<name>A0A5N5SMT6_9CRUS</name>
<dbReference type="InterPro" id="IPR032675">
    <property type="entry name" value="LRR_dom_sf"/>
</dbReference>
<dbReference type="Pfam" id="PF01582">
    <property type="entry name" value="TIR"/>
    <property type="match status" value="1"/>
</dbReference>
<organism evidence="14 15">
    <name type="scientific">Armadillidium nasatum</name>
    <dbReference type="NCBI Taxonomy" id="96803"/>
    <lineage>
        <taxon>Eukaryota</taxon>
        <taxon>Metazoa</taxon>
        <taxon>Ecdysozoa</taxon>
        <taxon>Arthropoda</taxon>
        <taxon>Crustacea</taxon>
        <taxon>Multicrustacea</taxon>
        <taxon>Malacostraca</taxon>
        <taxon>Eumalacostraca</taxon>
        <taxon>Peracarida</taxon>
        <taxon>Isopoda</taxon>
        <taxon>Oniscidea</taxon>
        <taxon>Crinocheta</taxon>
        <taxon>Armadillidiidae</taxon>
        <taxon>Armadillidium</taxon>
    </lineage>
</organism>
<dbReference type="PANTHER" id="PTHR24366">
    <property type="entry name" value="IG(IMMUNOGLOBULIN) AND LRR(LEUCINE RICH REPEAT) DOMAINS"/>
    <property type="match status" value="1"/>
</dbReference>
<dbReference type="FunFam" id="3.80.10.10:FF:001164">
    <property type="entry name" value="GH01279p"/>
    <property type="match status" value="1"/>
</dbReference>
<evidence type="ECO:0000259" key="13">
    <source>
        <dbReference type="PROSITE" id="PS50104"/>
    </source>
</evidence>
<feature type="region of interest" description="Disordered" evidence="10">
    <location>
        <begin position="1255"/>
        <end position="1281"/>
    </location>
</feature>
<dbReference type="SMART" id="SM00369">
    <property type="entry name" value="LRR_TYP"/>
    <property type="match status" value="21"/>
</dbReference>